<name>A0A9D1PY00_9BACT</name>
<protein>
    <submittedName>
        <fullName evidence="1">MoaD/ThiS family protein</fullName>
    </submittedName>
</protein>
<dbReference type="AlphaFoldDB" id="A0A9D1PY00"/>
<dbReference type="Gene3D" id="3.10.20.30">
    <property type="match status" value="1"/>
</dbReference>
<reference evidence="1" key="2">
    <citation type="submission" date="2021-04" db="EMBL/GenBank/DDBJ databases">
        <authorList>
            <person name="Gilroy R."/>
        </authorList>
    </citation>
    <scope>NUCLEOTIDE SEQUENCE</scope>
    <source>
        <strain evidence="1">ChiHecec2B26-446</strain>
    </source>
</reference>
<dbReference type="Pfam" id="PF02597">
    <property type="entry name" value="ThiS"/>
    <property type="match status" value="1"/>
</dbReference>
<dbReference type="EMBL" id="DXHV01000055">
    <property type="protein sequence ID" value="HIW00598.1"/>
    <property type="molecule type" value="Genomic_DNA"/>
</dbReference>
<organism evidence="1 2">
    <name type="scientific">Candidatus Desulfovibrio intestinipullorum</name>
    <dbReference type="NCBI Taxonomy" id="2838536"/>
    <lineage>
        <taxon>Bacteria</taxon>
        <taxon>Pseudomonadati</taxon>
        <taxon>Thermodesulfobacteriota</taxon>
        <taxon>Desulfovibrionia</taxon>
        <taxon>Desulfovibrionales</taxon>
        <taxon>Desulfovibrionaceae</taxon>
        <taxon>Desulfovibrio</taxon>
    </lineage>
</organism>
<comment type="caution">
    <text evidence="1">The sequence shown here is derived from an EMBL/GenBank/DDBJ whole genome shotgun (WGS) entry which is preliminary data.</text>
</comment>
<evidence type="ECO:0000313" key="2">
    <source>
        <dbReference type="Proteomes" id="UP000886752"/>
    </source>
</evidence>
<reference evidence="1" key="1">
    <citation type="journal article" date="2021" name="PeerJ">
        <title>Extensive microbial diversity within the chicken gut microbiome revealed by metagenomics and culture.</title>
        <authorList>
            <person name="Gilroy R."/>
            <person name="Ravi A."/>
            <person name="Getino M."/>
            <person name="Pursley I."/>
            <person name="Horton D.L."/>
            <person name="Alikhan N.F."/>
            <person name="Baker D."/>
            <person name="Gharbi K."/>
            <person name="Hall N."/>
            <person name="Watson M."/>
            <person name="Adriaenssens E.M."/>
            <person name="Foster-Nyarko E."/>
            <person name="Jarju S."/>
            <person name="Secka A."/>
            <person name="Antonio M."/>
            <person name="Oren A."/>
            <person name="Chaudhuri R.R."/>
            <person name="La Ragione R."/>
            <person name="Hildebrand F."/>
            <person name="Pallen M.J."/>
        </authorList>
    </citation>
    <scope>NUCLEOTIDE SEQUENCE</scope>
    <source>
        <strain evidence="1">ChiHecec2B26-446</strain>
    </source>
</reference>
<evidence type="ECO:0000313" key="1">
    <source>
        <dbReference type="EMBL" id="HIW00598.1"/>
    </source>
</evidence>
<accession>A0A9D1PY00</accession>
<dbReference type="InterPro" id="IPR003749">
    <property type="entry name" value="ThiS/MoaD-like"/>
</dbReference>
<dbReference type="InterPro" id="IPR016155">
    <property type="entry name" value="Mopterin_synth/thiamin_S_b"/>
</dbReference>
<dbReference type="Proteomes" id="UP000886752">
    <property type="component" value="Unassembled WGS sequence"/>
</dbReference>
<gene>
    <name evidence="1" type="ORF">H9894_05340</name>
</gene>
<sequence length="80" mass="8569">MHILVKLSTTLRDLVPDYQPTPGLLLDDVPEGSTAADVAARLNIPASEIKIVMINARQSPLEQELHDGDRLALFPPVGGG</sequence>
<dbReference type="InterPro" id="IPR012675">
    <property type="entry name" value="Beta-grasp_dom_sf"/>
</dbReference>
<proteinExistence type="predicted"/>
<dbReference type="SUPFAM" id="SSF54285">
    <property type="entry name" value="MoaD/ThiS"/>
    <property type="match status" value="1"/>
</dbReference>